<proteinExistence type="predicted"/>
<dbReference type="SUPFAM" id="SSF51206">
    <property type="entry name" value="cAMP-binding domain-like"/>
    <property type="match status" value="1"/>
</dbReference>
<dbReference type="InterPro" id="IPR000253">
    <property type="entry name" value="FHA_dom"/>
</dbReference>
<evidence type="ECO:0000259" key="2">
    <source>
        <dbReference type="PROSITE" id="PS50006"/>
    </source>
</evidence>
<feature type="domain" description="FHA" evidence="2">
    <location>
        <begin position="216"/>
        <end position="279"/>
    </location>
</feature>
<evidence type="ECO:0008006" key="6">
    <source>
        <dbReference type="Google" id="ProtNLM"/>
    </source>
</evidence>
<name>A0A0R2RJ78_9BACT</name>
<accession>A0A0R2RJ78</accession>
<evidence type="ECO:0000256" key="1">
    <source>
        <dbReference type="SAM" id="MobiDB-lite"/>
    </source>
</evidence>
<reference evidence="4 5" key="1">
    <citation type="submission" date="2015-10" db="EMBL/GenBank/DDBJ databases">
        <title>Metagenome-Assembled Genomes uncover a global brackish microbiome.</title>
        <authorList>
            <person name="Hugerth L.W."/>
            <person name="Larsson J."/>
            <person name="Alneberg J."/>
            <person name="Lindh M.V."/>
            <person name="Legrand C."/>
            <person name="Pinhassi J."/>
            <person name="Andersson A.F."/>
        </authorList>
    </citation>
    <scope>NUCLEOTIDE SEQUENCE [LARGE SCALE GENOMIC DNA]</scope>
    <source>
        <strain evidence="4">BACL18 MAG-120507-bin52</strain>
    </source>
</reference>
<dbReference type="PROSITE" id="PS00889">
    <property type="entry name" value="CNMP_BINDING_2"/>
    <property type="match status" value="1"/>
</dbReference>
<dbReference type="Gene3D" id="2.60.120.10">
    <property type="entry name" value="Jelly Rolls"/>
    <property type="match status" value="1"/>
</dbReference>
<feature type="compositionally biased region" description="Low complexity" evidence="1">
    <location>
        <begin position="160"/>
        <end position="179"/>
    </location>
</feature>
<dbReference type="PANTHER" id="PTHR24567">
    <property type="entry name" value="CRP FAMILY TRANSCRIPTIONAL REGULATORY PROTEIN"/>
    <property type="match status" value="1"/>
</dbReference>
<feature type="region of interest" description="Disordered" evidence="1">
    <location>
        <begin position="154"/>
        <end position="181"/>
    </location>
</feature>
<dbReference type="Proteomes" id="UP000051269">
    <property type="component" value="Unassembled WGS sequence"/>
</dbReference>
<dbReference type="InterPro" id="IPR050397">
    <property type="entry name" value="Env_Response_Regulators"/>
</dbReference>
<evidence type="ECO:0000313" key="4">
    <source>
        <dbReference type="EMBL" id="KRO62777.1"/>
    </source>
</evidence>
<dbReference type="CDD" id="cd00060">
    <property type="entry name" value="FHA"/>
    <property type="match status" value="1"/>
</dbReference>
<dbReference type="EMBL" id="LIBO01000035">
    <property type="protein sequence ID" value="KRO62777.1"/>
    <property type="molecule type" value="Genomic_DNA"/>
</dbReference>
<protein>
    <recommendedName>
        <fullName evidence="6">FHA domain-containing protein</fullName>
    </recommendedName>
</protein>
<dbReference type="Pfam" id="PF00027">
    <property type="entry name" value="cNMP_binding"/>
    <property type="match status" value="1"/>
</dbReference>
<dbReference type="PROSITE" id="PS50006">
    <property type="entry name" value="FHA_DOMAIN"/>
    <property type="match status" value="1"/>
</dbReference>
<comment type="caution">
    <text evidence="4">The sequence shown here is derived from an EMBL/GenBank/DDBJ whole genome shotgun (WGS) entry which is preliminary data.</text>
</comment>
<dbReference type="InterPro" id="IPR018488">
    <property type="entry name" value="cNMP-bd_CS"/>
</dbReference>
<dbReference type="InterPro" id="IPR000595">
    <property type="entry name" value="cNMP-bd_dom"/>
</dbReference>
<dbReference type="GO" id="GO:0003700">
    <property type="term" value="F:DNA-binding transcription factor activity"/>
    <property type="evidence" value="ECO:0007669"/>
    <property type="project" value="TreeGrafter"/>
</dbReference>
<evidence type="ECO:0000259" key="3">
    <source>
        <dbReference type="PROSITE" id="PS50042"/>
    </source>
</evidence>
<dbReference type="InterPro" id="IPR014710">
    <property type="entry name" value="RmlC-like_jellyroll"/>
</dbReference>
<dbReference type="AlphaFoldDB" id="A0A0R2RJ78"/>
<feature type="domain" description="Cyclic nucleotide-binding" evidence="3">
    <location>
        <begin position="1"/>
        <end position="104"/>
    </location>
</feature>
<dbReference type="SMART" id="SM00100">
    <property type="entry name" value="cNMP"/>
    <property type="match status" value="1"/>
</dbReference>
<organism evidence="4 5">
    <name type="scientific">Verrucomicrobia subdivision 6 bacterium BACL9 MAG-120507-bin52</name>
    <dbReference type="NCBI Taxonomy" id="1655590"/>
    <lineage>
        <taxon>Bacteria</taxon>
        <taxon>Pseudomonadati</taxon>
        <taxon>Verrucomicrobiota</taxon>
        <taxon>Verrucomicrobiia</taxon>
        <taxon>Verrucomicrobiales</taxon>
        <taxon>Verrucomicrobia subdivision 6</taxon>
    </lineage>
</organism>
<dbReference type="InterPro" id="IPR018490">
    <property type="entry name" value="cNMP-bd_dom_sf"/>
</dbReference>
<dbReference type="Pfam" id="PF00498">
    <property type="entry name" value="FHA"/>
    <property type="match status" value="1"/>
</dbReference>
<gene>
    <name evidence="4" type="ORF">ABR82_06145</name>
</gene>
<dbReference type="CDD" id="cd00038">
    <property type="entry name" value="CAP_ED"/>
    <property type="match status" value="1"/>
</dbReference>
<sequence length="313" mass="33697">MSEALFQPGQMIFREGDTTQEAYRILKGRVEISIAGEGKSVILAQLGEGDIFGEMAMVDERPRSASAQALEVTECEVLTAENFNEAVLQRPEILIPYLASFFERLRTANDRLRMEMRLRAQAEQRAAAPVAAPSPTPVAVPTARVVAPVAKPMAPPSLETTRTAPTAPGATAQVSASAPVAPPPAGGYQSVVLTACNDHARARLPESSVTIQKFPFRIGRKQDTPAKGATVFASNDLPIADDKPYQISRNHCSIEREGDNFFVRDRGSSLGTMVNDAAIGLAENTLTQDLRGGENQILLGSDDSEFKFKVTLS</sequence>
<evidence type="ECO:0000313" key="5">
    <source>
        <dbReference type="Proteomes" id="UP000051269"/>
    </source>
</evidence>
<dbReference type="SUPFAM" id="SSF49879">
    <property type="entry name" value="SMAD/FHA domain"/>
    <property type="match status" value="1"/>
</dbReference>
<dbReference type="GO" id="GO:0005829">
    <property type="term" value="C:cytosol"/>
    <property type="evidence" value="ECO:0007669"/>
    <property type="project" value="TreeGrafter"/>
</dbReference>
<dbReference type="PANTHER" id="PTHR24567:SF74">
    <property type="entry name" value="HTH-TYPE TRANSCRIPTIONAL REGULATOR ARCR"/>
    <property type="match status" value="1"/>
</dbReference>
<dbReference type="SMART" id="SM00240">
    <property type="entry name" value="FHA"/>
    <property type="match status" value="1"/>
</dbReference>
<dbReference type="InterPro" id="IPR008984">
    <property type="entry name" value="SMAD_FHA_dom_sf"/>
</dbReference>
<dbReference type="Gene3D" id="2.60.200.20">
    <property type="match status" value="1"/>
</dbReference>
<dbReference type="PROSITE" id="PS50042">
    <property type="entry name" value="CNMP_BINDING_3"/>
    <property type="match status" value="1"/>
</dbReference>